<feature type="transmembrane region" description="Helical" evidence="1">
    <location>
        <begin position="491"/>
        <end position="514"/>
    </location>
</feature>
<keyword evidence="1" id="KW-0472">Membrane</keyword>
<dbReference type="EMBL" id="CP001708">
    <property type="protein sequence ID" value="ACV28457.1"/>
    <property type="molecule type" value="Genomic_DNA"/>
</dbReference>
<feature type="transmembrane region" description="Helical" evidence="1">
    <location>
        <begin position="330"/>
        <end position="348"/>
    </location>
</feature>
<accession>C7RG46</accession>
<feature type="transmembrane region" description="Helical" evidence="1">
    <location>
        <begin position="68"/>
        <end position="92"/>
    </location>
</feature>
<feature type="transmembrane region" description="Helical" evidence="1">
    <location>
        <begin position="32"/>
        <end position="53"/>
    </location>
</feature>
<feature type="transmembrane region" description="Helical" evidence="1">
    <location>
        <begin position="113"/>
        <end position="141"/>
    </location>
</feature>
<dbReference type="OrthoDB" id="1689881at2"/>
<sequence>MNNIKTITKYAFKEQFFPYFPSKKIAGMPKNYLGRLISLIWSYLFFGFIFYLVMGSSVKVFVESGKEAMYFTVFAMLMTVIVLLLHGAKIYSDFFTEKSIANYQTMPITEGELFLGNIFGGVLSFFDYFLFFLLGLFLYFSAVGFDLGALLIGIINFFPMILVPYAILAIILLIIKKFTNVNRHKKLFKNLGYVLMFAIIGAIYYFSFKSGQSGDSFDKFANGIVDAANKNQAVSNIFFQAKLFGLSLTGGIGQRILSTIVLYALAGLITFIAYKLGGKFYYNSVFENTVTEEASEKIKKDKKKKTVGISQKSQVMAIAKRDFSIMTSNLMFLYTPILMAMIFTILPVTQGRELIGEIGYENVFSPVAKFYIFAVAFGAGLMIWINGAPTSNSLSREGKGFFLIQILPVDPKSHMKGRLLSAMAIACPINLIMTLIIGVILKLGFVNSLMIFLGLSLSALSANIVGLLLSTIGINTTWQNPKELMQGGMRFFIFYIISFVVIIALVILTIALMSVTNGKILIGIGVPVLIVIILTGIFYGLALKRYKKGFMDV</sequence>
<dbReference type="HOGENOM" id="CLU_495808_0_0_9"/>
<gene>
    <name evidence="2" type="ordered locus">Apre_0408</name>
</gene>
<proteinExistence type="predicted"/>
<organism evidence="2 3">
    <name type="scientific">Anaerococcus prevotii (strain ATCC 9321 / DSM 20548 / JCM 6508 / NCTC 11806 / PC1)</name>
    <name type="common">Peptostreptococcus prevotii</name>
    <name type="synonym">Peptococcus prevotii</name>
    <dbReference type="NCBI Taxonomy" id="525919"/>
    <lineage>
        <taxon>Bacteria</taxon>
        <taxon>Bacillati</taxon>
        <taxon>Bacillota</taxon>
        <taxon>Tissierellia</taxon>
        <taxon>Tissierellales</taxon>
        <taxon>Peptoniphilaceae</taxon>
        <taxon>Anaerococcus</taxon>
    </lineage>
</organism>
<evidence type="ECO:0000256" key="1">
    <source>
        <dbReference type="SAM" id="Phobius"/>
    </source>
</evidence>
<evidence type="ECO:0000313" key="3">
    <source>
        <dbReference type="Proteomes" id="UP000002294"/>
    </source>
</evidence>
<feature type="transmembrane region" description="Helical" evidence="1">
    <location>
        <begin position="520"/>
        <end position="541"/>
    </location>
</feature>
<dbReference type="STRING" id="525919.Apre_0408"/>
<feature type="transmembrane region" description="Helical" evidence="1">
    <location>
        <begin position="187"/>
        <end position="206"/>
    </location>
</feature>
<feature type="transmembrane region" description="Helical" evidence="1">
    <location>
        <begin position="419"/>
        <end position="443"/>
    </location>
</feature>
<protein>
    <recommendedName>
        <fullName evidence="4">ABC-2 type transport system permease protein</fullName>
    </recommendedName>
</protein>
<evidence type="ECO:0000313" key="2">
    <source>
        <dbReference type="EMBL" id="ACV28457.1"/>
    </source>
</evidence>
<feature type="transmembrane region" description="Helical" evidence="1">
    <location>
        <begin position="256"/>
        <end position="274"/>
    </location>
</feature>
<dbReference type="KEGG" id="apr:Apre_0408"/>
<feature type="transmembrane region" description="Helical" evidence="1">
    <location>
        <begin position="368"/>
        <end position="387"/>
    </location>
</feature>
<reference evidence="2 3" key="1">
    <citation type="journal article" date="2009" name="Stand. Genomic Sci.">
        <title>Complete genome sequence of Anaerococcus prevotii type strain (PC1).</title>
        <authorList>
            <person name="Labutti K."/>
            <person name="Pukall R."/>
            <person name="Steenblock K."/>
            <person name="Glavina Del Rio T."/>
            <person name="Tice H."/>
            <person name="Copeland A."/>
            <person name="Cheng J.F."/>
            <person name="Lucas S."/>
            <person name="Chen F."/>
            <person name="Nolan M."/>
            <person name="Bruce D."/>
            <person name="Goodwin L."/>
            <person name="Pitluck S."/>
            <person name="Ivanova N."/>
            <person name="Mavromatis K."/>
            <person name="Ovchinnikova G."/>
            <person name="Pati A."/>
            <person name="Chen A."/>
            <person name="Palaniappan K."/>
            <person name="Land M."/>
            <person name="Hauser L."/>
            <person name="Chang Y.J."/>
            <person name="Jeffries C.D."/>
            <person name="Chain P."/>
            <person name="Saunders E."/>
            <person name="Brettin T."/>
            <person name="Detter J.C."/>
            <person name="Han C."/>
            <person name="Goker M."/>
            <person name="Bristow J."/>
            <person name="Eisen J.A."/>
            <person name="Markowitz V."/>
            <person name="Hugenholtz P."/>
            <person name="Kyrpides N.C."/>
            <person name="Klenk H.P."/>
            <person name="Lapidus A."/>
        </authorList>
    </citation>
    <scope>NUCLEOTIDE SEQUENCE [LARGE SCALE GENOMIC DNA]</scope>
    <source>
        <strain evidence="3">ATCC 9321 / DSM 20548 / JCM 6508 / NCTC 11806 / PC1</strain>
    </source>
</reference>
<dbReference type="Proteomes" id="UP000002294">
    <property type="component" value="Chromosome"/>
</dbReference>
<evidence type="ECO:0008006" key="4">
    <source>
        <dbReference type="Google" id="ProtNLM"/>
    </source>
</evidence>
<feature type="transmembrane region" description="Helical" evidence="1">
    <location>
        <begin position="449"/>
        <end position="470"/>
    </location>
</feature>
<keyword evidence="1" id="KW-0812">Transmembrane</keyword>
<feature type="transmembrane region" description="Helical" evidence="1">
    <location>
        <begin position="147"/>
        <end position="175"/>
    </location>
</feature>
<dbReference type="eggNOG" id="COG2898">
    <property type="taxonomic scope" value="Bacteria"/>
</dbReference>
<keyword evidence="1" id="KW-1133">Transmembrane helix</keyword>
<keyword evidence="3" id="KW-1185">Reference proteome</keyword>
<dbReference type="AlphaFoldDB" id="C7RG46"/>
<name>C7RG46_ANAPD</name>
<dbReference type="RefSeq" id="WP_015777369.1">
    <property type="nucleotide sequence ID" value="NC_013171.1"/>
</dbReference>